<sequence>MRTRSWIRRGAVIVVAMFALLALPKASRAQMCSFSVGYTDFGEYDTTYSEPTEVVGAVIMYCTGYTTPMVRMCLNISTTSPRVLTGPNGATLDYNLYVDPDHVSVWGSILNPSTTPYIIDLPVHPSGKVWAQEPFYGRIPPNQQVGLGTYTQTFTAADTYFVYVGYSGTPPSCSTATAPYKSAAFNVSVNVANNCNISATPMAFGTQSSFQEPLEATSRITATCTSGASYNIALNGGTSDGGAITGRKLTRVGGTETIDYQLYIDPSHTVPWGDGTSGTVMGNGVGTGVAYTFTVYGQVPAQSAPRPGPYRDTITAFIIF</sequence>
<gene>
    <name evidence="2" type="ORF">BG60_11350</name>
</gene>
<dbReference type="PANTHER" id="PTHR37089">
    <property type="entry name" value="PROTEIN U-RELATED"/>
    <property type="match status" value="1"/>
</dbReference>
<reference evidence="2 3" key="1">
    <citation type="submission" date="2014-03" db="EMBL/GenBank/DDBJ databases">
        <title>Draft Genome Sequences of Four Burkholderia Strains.</title>
        <authorList>
            <person name="Liu X.Y."/>
            <person name="Li C.X."/>
            <person name="Xu J.H."/>
        </authorList>
    </citation>
    <scope>NUCLEOTIDE SEQUENCE [LARGE SCALE GENOMIC DNA]</scope>
    <source>
        <strain evidence="2 3">OP-1</strain>
    </source>
</reference>
<dbReference type="InterPro" id="IPR053167">
    <property type="entry name" value="Spore_coat_component"/>
</dbReference>
<name>A0A656QEV8_9BURK</name>
<dbReference type="Proteomes" id="UP000027451">
    <property type="component" value="Unassembled WGS sequence"/>
</dbReference>
<dbReference type="PANTHER" id="PTHR37089:SF3">
    <property type="entry name" value="EXPORTED PROTEIN"/>
    <property type="match status" value="1"/>
</dbReference>
<proteinExistence type="predicted"/>
<organism evidence="2 3">
    <name type="scientific">Caballeronia zhejiangensis</name>
    <dbReference type="NCBI Taxonomy" id="871203"/>
    <lineage>
        <taxon>Bacteria</taxon>
        <taxon>Pseudomonadati</taxon>
        <taxon>Pseudomonadota</taxon>
        <taxon>Betaproteobacteria</taxon>
        <taxon>Burkholderiales</taxon>
        <taxon>Burkholderiaceae</taxon>
        <taxon>Caballeronia</taxon>
    </lineage>
</organism>
<accession>A0A656QEV8</accession>
<protein>
    <submittedName>
        <fullName evidence="2">Signal peptide protein</fullName>
    </submittedName>
</protein>
<dbReference type="OrthoDB" id="8751277at2"/>
<dbReference type="Pfam" id="PF05229">
    <property type="entry name" value="SCPU"/>
    <property type="match status" value="2"/>
</dbReference>
<dbReference type="RefSeq" id="WP_008351048.1">
    <property type="nucleotide sequence ID" value="NZ_CP084283.1"/>
</dbReference>
<dbReference type="SMART" id="SM00972">
    <property type="entry name" value="SCPU"/>
    <property type="match status" value="2"/>
</dbReference>
<evidence type="ECO:0000313" key="2">
    <source>
        <dbReference type="EMBL" id="KDR28243.1"/>
    </source>
</evidence>
<dbReference type="InterPro" id="IPR007893">
    <property type="entry name" value="Spore_coat_U/FanG"/>
</dbReference>
<comment type="caution">
    <text evidence="2">The sequence shown here is derived from an EMBL/GenBank/DDBJ whole genome shotgun (WGS) entry which is preliminary data.</text>
</comment>
<keyword evidence="3" id="KW-1185">Reference proteome</keyword>
<feature type="domain" description="Spore coat protein U/FanG" evidence="1">
    <location>
        <begin position="183"/>
        <end position="316"/>
    </location>
</feature>
<evidence type="ECO:0000313" key="3">
    <source>
        <dbReference type="Proteomes" id="UP000027451"/>
    </source>
</evidence>
<dbReference type="AlphaFoldDB" id="A0A656QEV8"/>
<dbReference type="EMBL" id="JFHD01000019">
    <property type="protein sequence ID" value="KDR28243.1"/>
    <property type="molecule type" value="Genomic_DNA"/>
</dbReference>
<evidence type="ECO:0000259" key="1">
    <source>
        <dbReference type="Pfam" id="PF05229"/>
    </source>
</evidence>
<feature type="domain" description="Spore coat protein U/FanG" evidence="1">
    <location>
        <begin position="26"/>
        <end position="156"/>
    </location>
</feature>